<dbReference type="Pfam" id="PF00905">
    <property type="entry name" value="Transpeptidase"/>
    <property type="match status" value="1"/>
</dbReference>
<accession>A0A840YUW8</accession>
<dbReference type="AlphaFoldDB" id="A0A840YUW8"/>
<keyword evidence="3" id="KW-0472">Membrane</keyword>
<keyword evidence="2" id="KW-0121">Carboxypeptidase</keyword>
<dbReference type="Pfam" id="PF03717">
    <property type="entry name" value="PBP_dimer"/>
    <property type="match status" value="1"/>
</dbReference>
<dbReference type="GO" id="GO:0008658">
    <property type="term" value="F:penicillin binding"/>
    <property type="evidence" value="ECO:0007669"/>
    <property type="project" value="InterPro"/>
</dbReference>
<gene>
    <name evidence="6" type="ORF">FHR23_000289</name>
</gene>
<evidence type="ECO:0000313" key="6">
    <source>
        <dbReference type="EMBL" id="MBB5717382.1"/>
    </source>
</evidence>
<evidence type="ECO:0000259" key="4">
    <source>
        <dbReference type="Pfam" id="PF00905"/>
    </source>
</evidence>
<dbReference type="SUPFAM" id="SSF56601">
    <property type="entry name" value="beta-lactamase/transpeptidase-like"/>
    <property type="match status" value="1"/>
</dbReference>
<organism evidence="6 7">
    <name type="scientific">Stakelama sediminis</name>
    <dbReference type="NCBI Taxonomy" id="463200"/>
    <lineage>
        <taxon>Bacteria</taxon>
        <taxon>Pseudomonadati</taxon>
        <taxon>Pseudomonadota</taxon>
        <taxon>Alphaproteobacteria</taxon>
        <taxon>Sphingomonadales</taxon>
        <taxon>Sphingomonadaceae</taxon>
        <taxon>Stakelama</taxon>
    </lineage>
</organism>
<dbReference type="GO" id="GO:0051301">
    <property type="term" value="P:cell division"/>
    <property type="evidence" value="ECO:0007669"/>
    <property type="project" value="UniProtKB-KW"/>
</dbReference>
<dbReference type="RefSeq" id="WP_246359646.1">
    <property type="nucleotide sequence ID" value="NZ_BAABIF010000004.1"/>
</dbReference>
<dbReference type="GO" id="GO:0005886">
    <property type="term" value="C:plasma membrane"/>
    <property type="evidence" value="ECO:0007669"/>
    <property type="project" value="TreeGrafter"/>
</dbReference>
<keyword evidence="2" id="KW-0645">Protease</keyword>
<evidence type="ECO:0000256" key="3">
    <source>
        <dbReference type="ARBA" id="ARBA00023136"/>
    </source>
</evidence>
<dbReference type="GO" id="GO:0071555">
    <property type="term" value="P:cell wall organization"/>
    <property type="evidence" value="ECO:0007669"/>
    <property type="project" value="TreeGrafter"/>
</dbReference>
<dbReference type="InterPro" id="IPR001460">
    <property type="entry name" value="PCN-bd_Tpept"/>
</dbReference>
<dbReference type="Gene3D" id="3.30.450.330">
    <property type="match status" value="1"/>
</dbReference>
<name>A0A840YUW8_9SPHN</name>
<feature type="domain" description="Penicillin-binding protein transpeptidase" evidence="4">
    <location>
        <begin position="230"/>
        <end position="507"/>
    </location>
</feature>
<reference evidence="6 7" key="1">
    <citation type="submission" date="2020-08" db="EMBL/GenBank/DDBJ databases">
        <title>Genomic Encyclopedia of Type Strains, Phase IV (KMG-IV): sequencing the most valuable type-strain genomes for metagenomic binning, comparative biology and taxonomic classification.</title>
        <authorList>
            <person name="Goeker M."/>
        </authorList>
    </citation>
    <scope>NUCLEOTIDE SEQUENCE [LARGE SCALE GENOMIC DNA]</scope>
    <source>
        <strain evidence="6 7">DSM 27203</strain>
    </source>
</reference>
<dbReference type="InterPro" id="IPR012338">
    <property type="entry name" value="Beta-lactam/transpept-like"/>
</dbReference>
<dbReference type="GO" id="GO:0004180">
    <property type="term" value="F:carboxypeptidase activity"/>
    <property type="evidence" value="ECO:0007669"/>
    <property type="project" value="UniProtKB-KW"/>
</dbReference>
<feature type="domain" description="Penicillin-binding protein dimerisation" evidence="5">
    <location>
        <begin position="63"/>
        <end position="174"/>
    </location>
</feature>
<sequence>MIVLVSPSERADRQTLVTTAHMRLMVLLLLFLAGAVLILGRLTQLAFSAEPYHSGAIDGRYVPARADILDRNGAPLARTIDGWSIGVHPDKVIGDKQQLAQELANVLPAHDAAWYYRKLNLDVPFTYLARRALPETVERVNAIGEPGIAFGREPERLYPQSTLAAHVLGFVGADGHGLRGIERSLDARLTDPDKRADPVELSIDSRVQAAMESELSSAMAEFKAEGAAGIVLDVHTGEVIAMSSLPTFNPNDIKHATQAELRNNVTQARYELGSVFKPLAMAQAIDTGTVTSMARRFDATKPLKVGRFTIHDDPGDEQRRWLNIPETLIYSSNIATARIADLMGEDKMKQLFHKLHFDQESQIQIEEKMPPLWPTYWGRTTTMTTAFGHGIAITPIQLATAYAALVNGGIWRPATLLKVAPGHAAKGQRVFSQATSDRMRQLLRLVVLDGTGRKAAAPGYRVGGKTGTAEIANNGRYEKHSNVSTFAGVFPMDNPRYVVIATLVAPVGNASTYGFTTAAWTAGPVASHVITRVGSMLGVTPSMHRDIDVSDLTPLLWHRPGSTDGASETKVASTQ</sequence>
<dbReference type="PANTHER" id="PTHR30627">
    <property type="entry name" value="PEPTIDOGLYCAN D,D-TRANSPEPTIDASE"/>
    <property type="match status" value="1"/>
</dbReference>
<dbReference type="SUPFAM" id="SSF56519">
    <property type="entry name" value="Penicillin binding protein dimerisation domain"/>
    <property type="match status" value="1"/>
</dbReference>
<dbReference type="Proteomes" id="UP000554342">
    <property type="component" value="Unassembled WGS sequence"/>
</dbReference>
<keyword evidence="6" id="KW-0132">Cell division</keyword>
<evidence type="ECO:0000259" key="5">
    <source>
        <dbReference type="Pfam" id="PF03717"/>
    </source>
</evidence>
<dbReference type="PANTHER" id="PTHR30627:SF1">
    <property type="entry name" value="PEPTIDOGLYCAN D,D-TRANSPEPTIDASE FTSI"/>
    <property type="match status" value="1"/>
</dbReference>
<keyword evidence="2" id="KW-0378">Hydrolase</keyword>
<dbReference type="InterPro" id="IPR036138">
    <property type="entry name" value="PBP_dimer_sf"/>
</dbReference>
<evidence type="ECO:0000256" key="2">
    <source>
        <dbReference type="ARBA" id="ARBA00022645"/>
    </source>
</evidence>
<evidence type="ECO:0000256" key="1">
    <source>
        <dbReference type="ARBA" id="ARBA00004370"/>
    </source>
</evidence>
<dbReference type="EMBL" id="JACIJI010000001">
    <property type="protein sequence ID" value="MBB5717382.1"/>
    <property type="molecule type" value="Genomic_DNA"/>
</dbReference>
<dbReference type="InterPro" id="IPR050515">
    <property type="entry name" value="Beta-lactam/transpept"/>
</dbReference>
<dbReference type="Gene3D" id="3.40.710.10">
    <property type="entry name" value="DD-peptidase/beta-lactamase superfamily"/>
    <property type="match status" value="1"/>
</dbReference>
<protein>
    <submittedName>
        <fullName evidence="6">Cell division protein FtsI (Penicillin-binding protein 3)</fullName>
    </submittedName>
</protein>
<comment type="subcellular location">
    <subcellularLocation>
        <location evidence="1">Membrane</location>
    </subcellularLocation>
</comment>
<dbReference type="Gene3D" id="3.90.1310.10">
    <property type="entry name" value="Penicillin-binding protein 2a (Domain 2)"/>
    <property type="match status" value="1"/>
</dbReference>
<dbReference type="InterPro" id="IPR005311">
    <property type="entry name" value="PBP_dimer"/>
</dbReference>
<comment type="caution">
    <text evidence="6">The sequence shown here is derived from an EMBL/GenBank/DDBJ whole genome shotgun (WGS) entry which is preliminary data.</text>
</comment>
<proteinExistence type="predicted"/>
<keyword evidence="6" id="KW-0131">Cell cycle</keyword>
<keyword evidence="7" id="KW-1185">Reference proteome</keyword>
<evidence type="ECO:0000313" key="7">
    <source>
        <dbReference type="Proteomes" id="UP000554342"/>
    </source>
</evidence>